<proteinExistence type="predicted"/>
<dbReference type="SUPFAM" id="SSF52540">
    <property type="entry name" value="P-loop containing nucleoside triphosphate hydrolases"/>
    <property type="match status" value="1"/>
</dbReference>
<dbReference type="SMART" id="SM00382">
    <property type="entry name" value="AAA"/>
    <property type="match status" value="1"/>
</dbReference>
<evidence type="ECO:0000259" key="4">
    <source>
        <dbReference type="SMART" id="SM00382"/>
    </source>
</evidence>
<dbReference type="SMART" id="SM00278">
    <property type="entry name" value="HhH1"/>
    <property type="match status" value="2"/>
</dbReference>
<dbReference type="GO" id="GO:0006281">
    <property type="term" value="P:DNA repair"/>
    <property type="evidence" value="ECO:0007669"/>
    <property type="project" value="InterPro"/>
</dbReference>
<name>A0A3E2B2N9_9FIRM</name>
<dbReference type="SUPFAM" id="SSF47781">
    <property type="entry name" value="RuvA domain 2-like"/>
    <property type="match status" value="1"/>
</dbReference>
<dbReference type="InterPro" id="IPR003593">
    <property type="entry name" value="AAA+_ATPase"/>
</dbReference>
<dbReference type="InterPro" id="IPR003583">
    <property type="entry name" value="Hlx-hairpin-Hlx_DNA-bd_motif"/>
</dbReference>
<dbReference type="RefSeq" id="WP_117142424.1">
    <property type="nucleotide sequence ID" value="NZ_QIML01000013.1"/>
</dbReference>
<dbReference type="GO" id="GO:0005524">
    <property type="term" value="F:ATP binding"/>
    <property type="evidence" value="ECO:0007669"/>
    <property type="project" value="UniProtKB-KW"/>
</dbReference>
<dbReference type="GO" id="GO:0017116">
    <property type="term" value="F:single-stranded DNA helicase activity"/>
    <property type="evidence" value="ECO:0007669"/>
    <property type="project" value="TreeGrafter"/>
</dbReference>
<keyword evidence="6" id="KW-1185">Reference proteome</keyword>
<evidence type="ECO:0000313" key="6">
    <source>
        <dbReference type="Proteomes" id="UP000260649"/>
    </source>
</evidence>
<protein>
    <submittedName>
        <fullName evidence="5">ATP-dependent RecD-like DNA helicase</fullName>
    </submittedName>
</protein>
<keyword evidence="2" id="KW-0067">ATP-binding</keyword>
<dbReference type="CDD" id="cd17933">
    <property type="entry name" value="DEXSc_RecD-like"/>
    <property type="match status" value="1"/>
</dbReference>
<dbReference type="InterPro" id="IPR027417">
    <property type="entry name" value="P-loop_NTPase"/>
</dbReference>
<dbReference type="Proteomes" id="UP000260649">
    <property type="component" value="Unassembled WGS sequence"/>
</dbReference>
<comment type="caution">
    <text evidence="5">The sequence shown here is derived from an EMBL/GenBank/DDBJ whole genome shotgun (WGS) entry which is preliminary data.</text>
</comment>
<dbReference type="InterPro" id="IPR055446">
    <property type="entry name" value="RecD2_N_OB"/>
</dbReference>
<evidence type="ECO:0000256" key="2">
    <source>
        <dbReference type="ARBA" id="ARBA00022840"/>
    </source>
</evidence>
<dbReference type="PANTHER" id="PTHR43788">
    <property type="entry name" value="DNA2/NAM7 HELICASE FAMILY MEMBER"/>
    <property type="match status" value="1"/>
</dbReference>
<dbReference type="Gene3D" id="1.10.150.20">
    <property type="entry name" value="5' to 3' exonuclease, C-terminal subdomain"/>
    <property type="match status" value="1"/>
</dbReference>
<evidence type="ECO:0000313" key="5">
    <source>
        <dbReference type="EMBL" id="RFT06302.1"/>
    </source>
</evidence>
<dbReference type="Pfam" id="PF14490">
    <property type="entry name" value="HHH_RecD2"/>
    <property type="match status" value="1"/>
</dbReference>
<sequence>MDTSPSELILLDGTVSSVIYRNEENGYTILRLEAPEAGEEVTVVGTMPGISPGEGLSVHGQWTRHSTYGEQFRAEIVERRMPVGEKALLEYLASGAVKGVGAAMARRLLDAFGEDVLTVIEEAPRRLTEVKGISPKRAETIHQSLCMQLSMRRLLDFLSAHGLSLSLAMPLYRRYGDLALTALRANPYLLTEEPLFTPFPAADKLARELGLEADDPLRLEAGLLYTLSHNLDNGHVFLPYAKLLTAAQRLLGTESSVLEDHLEGLTDRGTIVREEIAGQDACYLARLHYCETYVANALLEMEGEPLCPPEDLDALLDRIQREQGLTYAPLQVEAVKTAAQRQVMLLTGGPGTGKTTSLRGILSLFDHLQLRTALTAPTGRAAKRLSETCGAEASTIHRLLEPRYDSQTGGLTFAHNEREPLDTDAVILDEASMVDLVLMQALLAALPGGCRLVLVGDPHQLPSVGPGNLLSDLLRSRRLPTLRLTEIFRQAAASA</sequence>
<dbReference type="AlphaFoldDB" id="A0A3E2B2N9"/>
<dbReference type="Pfam" id="PF14520">
    <property type="entry name" value="HHH_5"/>
    <property type="match status" value="1"/>
</dbReference>
<dbReference type="InterPro" id="IPR050534">
    <property type="entry name" value="Coronavir_polyprotein_1ab"/>
</dbReference>
<dbReference type="Gene3D" id="3.40.50.300">
    <property type="entry name" value="P-loop containing nucleotide triphosphate hydrolases"/>
    <property type="match status" value="1"/>
</dbReference>
<feature type="domain" description="AAA+ ATPase" evidence="4">
    <location>
        <begin position="340"/>
        <end position="485"/>
    </location>
</feature>
<dbReference type="Pfam" id="PF13245">
    <property type="entry name" value="AAA_19"/>
    <property type="match status" value="1"/>
</dbReference>
<feature type="domain" description="Helix-hairpin-helix DNA-binding motif class 1" evidence="3">
    <location>
        <begin position="125"/>
        <end position="144"/>
    </location>
</feature>
<feature type="domain" description="Helix-hairpin-helix DNA-binding motif class 1" evidence="3">
    <location>
        <begin position="90"/>
        <end position="111"/>
    </location>
</feature>
<dbReference type="PANTHER" id="PTHR43788:SF6">
    <property type="entry name" value="DNA HELICASE B"/>
    <property type="match status" value="1"/>
</dbReference>
<accession>A0A3E2B2N9</accession>
<dbReference type="GO" id="GO:0009338">
    <property type="term" value="C:exodeoxyribonuclease V complex"/>
    <property type="evidence" value="ECO:0007669"/>
    <property type="project" value="TreeGrafter"/>
</dbReference>
<keyword evidence="5" id="KW-0347">Helicase</keyword>
<organism evidence="5 6">
    <name type="scientific">Evtepia gabavorous</name>
    <dbReference type="NCBI Taxonomy" id="2211183"/>
    <lineage>
        <taxon>Bacteria</taxon>
        <taxon>Bacillati</taxon>
        <taxon>Bacillota</taxon>
        <taxon>Clostridia</taxon>
        <taxon>Eubacteriales</taxon>
        <taxon>Evtepia</taxon>
    </lineage>
</organism>
<dbReference type="Pfam" id="PF23139">
    <property type="entry name" value="OB_YrrC"/>
    <property type="match status" value="1"/>
</dbReference>
<dbReference type="GO" id="GO:0003677">
    <property type="term" value="F:DNA binding"/>
    <property type="evidence" value="ECO:0007669"/>
    <property type="project" value="InterPro"/>
</dbReference>
<dbReference type="GO" id="GO:0006310">
    <property type="term" value="P:DNA recombination"/>
    <property type="evidence" value="ECO:0007669"/>
    <property type="project" value="TreeGrafter"/>
</dbReference>
<dbReference type="InterPro" id="IPR010994">
    <property type="entry name" value="RuvA_2-like"/>
</dbReference>
<gene>
    <name evidence="5" type="ORF">DV520_08340</name>
</gene>
<reference evidence="5 6" key="1">
    <citation type="submission" date="2018-07" db="EMBL/GenBank/DDBJ databases">
        <title>GABA Modulating Bacteria of the Human Gut Microbiota.</title>
        <authorList>
            <person name="Strandwitz P."/>
            <person name="Kim K.H."/>
            <person name="Terekhova D."/>
            <person name="Liu J.K."/>
            <person name="Sharma A."/>
            <person name="Levering J."/>
            <person name="Mcdonald D."/>
            <person name="Dietrich D."/>
            <person name="Ramadhar T.R."/>
            <person name="Lekbua A."/>
            <person name="Mroue N."/>
            <person name="Liston C."/>
            <person name="Stewart E.J."/>
            <person name="Dubin M.J."/>
            <person name="Zengler K."/>
            <person name="Knight R."/>
            <person name="Gilbert J.A."/>
            <person name="Clardy J."/>
            <person name="Lewis K."/>
        </authorList>
    </citation>
    <scope>NUCLEOTIDE SEQUENCE [LARGE SCALE GENOMIC DNA]</scope>
    <source>
        <strain evidence="5 6">KLE1738</strain>
    </source>
</reference>
<dbReference type="GeneID" id="97995738"/>
<keyword evidence="5" id="KW-0378">Hydrolase</keyword>
<dbReference type="OrthoDB" id="9803432at2"/>
<evidence type="ECO:0000259" key="3">
    <source>
        <dbReference type="SMART" id="SM00278"/>
    </source>
</evidence>
<dbReference type="InterPro" id="IPR029493">
    <property type="entry name" value="RecD2-like_HHH"/>
</dbReference>
<dbReference type="EMBL" id="QQRQ01000013">
    <property type="protein sequence ID" value="RFT06302.1"/>
    <property type="molecule type" value="Genomic_DNA"/>
</dbReference>
<keyword evidence="1" id="KW-0547">Nucleotide-binding</keyword>
<evidence type="ECO:0000256" key="1">
    <source>
        <dbReference type="ARBA" id="ARBA00022741"/>
    </source>
</evidence>
<feature type="non-terminal residue" evidence="5">
    <location>
        <position position="495"/>
    </location>
</feature>
<dbReference type="Gene3D" id="1.10.10.2220">
    <property type="match status" value="1"/>
</dbReference>